<dbReference type="Proteomes" id="UP001201163">
    <property type="component" value="Unassembled WGS sequence"/>
</dbReference>
<keyword evidence="7" id="KW-0325">Glycoprotein</keyword>
<keyword evidence="3" id="KW-0808">Transferase</keyword>
<dbReference type="InterPro" id="IPR007657">
    <property type="entry name" value="Glycosyltransferase_61"/>
</dbReference>
<gene>
    <name evidence="9" type="ORF">EDB92DRAFT_1843245</name>
</gene>
<name>A0AAD4QG16_9AGAM</name>
<keyword evidence="4" id="KW-0812">Transmembrane</keyword>
<dbReference type="PANTHER" id="PTHR20961">
    <property type="entry name" value="GLYCOSYLTRANSFERASE"/>
    <property type="match status" value="1"/>
</dbReference>
<dbReference type="InterPro" id="IPR049625">
    <property type="entry name" value="Glyco_transf_61_cat"/>
</dbReference>
<evidence type="ECO:0000256" key="2">
    <source>
        <dbReference type="ARBA" id="ARBA00022676"/>
    </source>
</evidence>
<evidence type="ECO:0000256" key="1">
    <source>
        <dbReference type="ARBA" id="ARBA00004167"/>
    </source>
</evidence>
<dbReference type="GO" id="GO:0097363">
    <property type="term" value="F:protein O-acetylglucosaminyltransferase activity"/>
    <property type="evidence" value="ECO:0007669"/>
    <property type="project" value="TreeGrafter"/>
</dbReference>
<dbReference type="AlphaFoldDB" id="A0AAD4QG16"/>
<dbReference type="Pfam" id="PF04577">
    <property type="entry name" value="Glyco_transf_61"/>
    <property type="match status" value="1"/>
</dbReference>
<evidence type="ECO:0000259" key="8">
    <source>
        <dbReference type="Pfam" id="PF04577"/>
    </source>
</evidence>
<evidence type="ECO:0000256" key="4">
    <source>
        <dbReference type="ARBA" id="ARBA00022692"/>
    </source>
</evidence>
<dbReference type="EMBL" id="JAKELL010000009">
    <property type="protein sequence ID" value="KAH8996316.1"/>
    <property type="molecule type" value="Genomic_DNA"/>
</dbReference>
<dbReference type="PANTHER" id="PTHR20961:SF38">
    <property type="entry name" value="PROTEIN O-LINKED-MANNOSE BETA-1,4-N-ACETYLGLUCOSAMINYLTRANSFERASE 2"/>
    <property type="match status" value="1"/>
</dbReference>
<organism evidence="9 10">
    <name type="scientific">Lactarius akahatsu</name>
    <dbReference type="NCBI Taxonomy" id="416441"/>
    <lineage>
        <taxon>Eukaryota</taxon>
        <taxon>Fungi</taxon>
        <taxon>Dikarya</taxon>
        <taxon>Basidiomycota</taxon>
        <taxon>Agaricomycotina</taxon>
        <taxon>Agaricomycetes</taxon>
        <taxon>Russulales</taxon>
        <taxon>Russulaceae</taxon>
        <taxon>Lactarius</taxon>
    </lineage>
</organism>
<evidence type="ECO:0000256" key="3">
    <source>
        <dbReference type="ARBA" id="ARBA00022679"/>
    </source>
</evidence>
<evidence type="ECO:0000256" key="7">
    <source>
        <dbReference type="ARBA" id="ARBA00023180"/>
    </source>
</evidence>
<sequence length="466" mass="52587">MTGMYAPPTQRELVLVGFLFITLLVLFSGSKSYNELSHIDLSSVVSPPLQSQGIPILPSLSRLSWGSSKVPRTQIITHAPGWTMFDQMYILNGTVYLVSDEPETFPDRKFMTSAGINIDNSPEMDMRVISTAEAKKLFGTGANRVQGVTWLVNDPKQFITHYYHWSAELFFGFWRSYSSLDPFIPPSGKTALPPPRRILFSHLDANHWRDYASMNQWVLRTAFPSISMEFSHDWNDRAAMGVPFVFDRVLFADRAAAINGANWLRTQRTASEAFALPGSPNWWSTFRNNVIEYTGLNASTGAGTRGRPVITYISRQGWGRRMLIQKDHDKLVEELYKLRDQYGYEVNVVSMDKLSRAEQLRLAGRTTIMMGVHGNGLTALLWMKPTPRTTVMEFFYPGGFAHDYEYTTRALGMVHYGFWGNSYFTGADVPPVAYPEGFQGNEIPIDGAVVAKLVHERLSLAEEADD</sequence>
<evidence type="ECO:0000256" key="5">
    <source>
        <dbReference type="ARBA" id="ARBA00022989"/>
    </source>
</evidence>
<comment type="subcellular location">
    <subcellularLocation>
        <location evidence="1">Membrane</location>
        <topology evidence="1">Single-pass membrane protein</topology>
    </subcellularLocation>
</comment>
<accession>A0AAD4QG16</accession>
<evidence type="ECO:0000256" key="6">
    <source>
        <dbReference type="ARBA" id="ARBA00023136"/>
    </source>
</evidence>
<comment type="caution">
    <text evidence="9">The sequence shown here is derived from an EMBL/GenBank/DDBJ whole genome shotgun (WGS) entry which is preliminary data.</text>
</comment>
<keyword evidence="6" id="KW-0472">Membrane</keyword>
<keyword evidence="5" id="KW-1133">Transmembrane helix</keyword>
<dbReference type="GO" id="GO:0005783">
    <property type="term" value="C:endoplasmic reticulum"/>
    <property type="evidence" value="ECO:0007669"/>
    <property type="project" value="TreeGrafter"/>
</dbReference>
<feature type="domain" description="Glycosyltransferase 61 catalytic" evidence="8">
    <location>
        <begin position="162"/>
        <end position="386"/>
    </location>
</feature>
<keyword evidence="2" id="KW-0328">Glycosyltransferase</keyword>
<reference evidence="9" key="1">
    <citation type="submission" date="2022-01" db="EMBL/GenBank/DDBJ databases">
        <title>Comparative genomics reveals a dynamic genome evolution in the ectomycorrhizal milk-cap (Lactarius) mushrooms.</title>
        <authorList>
            <consortium name="DOE Joint Genome Institute"/>
            <person name="Lebreton A."/>
            <person name="Tang N."/>
            <person name="Kuo A."/>
            <person name="LaButti K."/>
            <person name="Drula E."/>
            <person name="Barry K."/>
            <person name="Clum A."/>
            <person name="Lipzen A."/>
            <person name="Mousain D."/>
            <person name="Ng V."/>
            <person name="Wang R."/>
            <person name="Wang X."/>
            <person name="Dai Y."/>
            <person name="Henrissat B."/>
            <person name="Grigoriev I.V."/>
            <person name="Guerin-Laguette A."/>
            <person name="Yu F."/>
            <person name="Martin F.M."/>
        </authorList>
    </citation>
    <scope>NUCLEOTIDE SEQUENCE</scope>
    <source>
        <strain evidence="9">QP</strain>
    </source>
</reference>
<dbReference type="GO" id="GO:0016020">
    <property type="term" value="C:membrane"/>
    <property type="evidence" value="ECO:0007669"/>
    <property type="project" value="UniProtKB-SubCell"/>
</dbReference>
<evidence type="ECO:0000313" key="10">
    <source>
        <dbReference type="Proteomes" id="UP001201163"/>
    </source>
</evidence>
<protein>
    <recommendedName>
        <fullName evidence="8">Glycosyltransferase 61 catalytic domain-containing protein</fullName>
    </recommendedName>
</protein>
<keyword evidence="10" id="KW-1185">Reference proteome</keyword>
<evidence type="ECO:0000313" key="9">
    <source>
        <dbReference type="EMBL" id="KAH8996316.1"/>
    </source>
</evidence>
<dbReference type="GO" id="GO:0035269">
    <property type="term" value="P:protein O-linked glycosylation via mannose"/>
    <property type="evidence" value="ECO:0007669"/>
    <property type="project" value="TreeGrafter"/>
</dbReference>
<proteinExistence type="predicted"/>